<keyword evidence="2" id="KW-0597">Phosphoprotein</keyword>
<name>A0AA48LAB1_9TREE</name>
<dbReference type="Pfam" id="PF20222">
    <property type="entry name" value="DUF6581"/>
    <property type="match status" value="1"/>
</dbReference>
<dbReference type="EMBL" id="AP028219">
    <property type="protein sequence ID" value="BEI94824.1"/>
    <property type="molecule type" value="Genomic_DNA"/>
</dbReference>
<evidence type="ECO:0000259" key="8">
    <source>
        <dbReference type="Pfam" id="PF20222"/>
    </source>
</evidence>
<evidence type="ECO:0000313" key="10">
    <source>
        <dbReference type="Proteomes" id="UP001233271"/>
    </source>
</evidence>
<evidence type="ECO:0000256" key="1">
    <source>
        <dbReference type="ARBA" id="ARBA00004123"/>
    </source>
</evidence>
<protein>
    <recommendedName>
        <fullName evidence="11">B-block binding subunit of TFIIIC domain-containing protein</fullName>
    </recommendedName>
</protein>
<feature type="domain" description="B-block binding subunit of TFIIIC" evidence="7">
    <location>
        <begin position="135"/>
        <end position="202"/>
    </location>
</feature>
<feature type="compositionally biased region" description="Basic and acidic residues" evidence="6">
    <location>
        <begin position="578"/>
        <end position="595"/>
    </location>
</feature>
<comment type="subcellular location">
    <subcellularLocation>
        <location evidence="1">Nucleus</location>
    </subcellularLocation>
</comment>
<keyword evidence="10" id="KW-1185">Reference proteome</keyword>
<feature type="compositionally biased region" description="Acidic residues" evidence="6">
    <location>
        <begin position="548"/>
        <end position="560"/>
    </location>
</feature>
<dbReference type="GO" id="GO:0006384">
    <property type="term" value="P:transcription initiation at RNA polymerase III promoter"/>
    <property type="evidence" value="ECO:0007669"/>
    <property type="project" value="InterPro"/>
</dbReference>
<evidence type="ECO:0000256" key="2">
    <source>
        <dbReference type="ARBA" id="ARBA00022553"/>
    </source>
</evidence>
<evidence type="ECO:0000256" key="3">
    <source>
        <dbReference type="ARBA" id="ARBA00023125"/>
    </source>
</evidence>
<feature type="region of interest" description="Disordered" evidence="6">
    <location>
        <begin position="210"/>
        <end position="237"/>
    </location>
</feature>
<evidence type="ECO:0008006" key="11">
    <source>
        <dbReference type="Google" id="ProtNLM"/>
    </source>
</evidence>
<feature type="compositionally biased region" description="Acidic residues" evidence="6">
    <location>
        <begin position="228"/>
        <end position="237"/>
    </location>
</feature>
<feature type="region of interest" description="Disordered" evidence="6">
    <location>
        <begin position="841"/>
        <end position="915"/>
    </location>
</feature>
<feature type="compositionally biased region" description="Acidic residues" evidence="6">
    <location>
        <begin position="695"/>
        <end position="719"/>
    </location>
</feature>
<evidence type="ECO:0000256" key="5">
    <source>
        <dbReference type="ARBA" id="ARBA00023242"/>
    </source>
</evidence>
<feature type="region of interest" description="Disordered" evidence="6">
    <location>
        <begin position="928"/>
        <end position="958"/>
    </location>
</feature>
<reference evidence="9" key="1">
    <citation type="journal article" date="2023" name="BMC Genomics">
        <title>Chromosome-level genome assemblies of Cutaneotrichosporon spp. (Trichosporonales, Basidiomycota) reveal imbalanced evolution between nucleotide sequences and chromosome synteny.</title>
        <authorList>
            <person name="Kobayashi Y."/>
            <person name="Kayamori A."/>
            <person name="Aoki K."/>
            <person name="Shiwa Y."/>
            <person name="Matsutani M."/>
            <person name="Fujita N."/>
            <person name="Sugita T."/>
            <person name="Iwasaki W."/>
            <person name="Tanaka N."/>
            <person name="Takashima M."/>
        </authorList>
    </citation>
    <scope>NUCLEOTIDE SEQUENCE</scope>
    <source>
        <strain evidence="9">HIS019</strain>
    </source>
</reference>
<dbReference type="Pfam" id="PF04182">
    <property type="entry name" value="B-block_TFIIIC"/>
    <property type="match status" value="1"/>
</dbReference>
<evidence type="ECO:0000256" key="4">
    <source>
        <dbReference type="ARBA" id="ARBA00023163"/>
    </source>
</evidence>
<dbReference type="GO" id="GO:0003677">
    <property type="term" value="F:DNA binding"/>
    <property type="evidence" value="ECO:0007669"/>
    <property type="project" value="UniProtKB-KW"/>
</dbReference>
<feature type="compositionally biased region" description="Low complexity" evidence="6">
    <location>
        <begin position="906"/>
        <end position="915"/>
    </location>
</feature>
<keyword evidence="4" id="KW-0804">Transcription</keyword>
<evidence type="ECO:0000313" key="9">
    <source>
        <dbReference type="EMBL" id="BEI94824.1"/>
    </source>
</evidence>
<feature type="region of interest" description="Disordered" evidence="6">
    <location>
        <begin position="1572"/>
        <end position="1603"/>
    </location>
</feature>
<dbReference type="PANTHER" id="PTHR15180:SF1">
    <property type="entry name" value="GENERAL TRANSCRIPTION FACTOR 3C POLYPEPTIDE 1"/>
    <property type="match status" value="1"/>
</dbReference>
<proteinExistence type="predicted"/>
<dbReference type="GO" id="GO:0000127">
    <property type="term" value="C:transcription factor TFIIIC complex"/>
    <property type="evidence" value="ECO:0007669"/>
    <property type="project" value="InterPro"/>
</dbReference>
<feature type="domain" description="Transcription factor tau subunit sfc3/Tfc3 C-terminal" evidence="8">
    <location>
        <begin position="1616"/>
        <end position="1980"/>
    </location>
</feature>
<evidence type="ECO:0000256" key="6">
    <source>
        <dbReference type="SAM" id="MobiDB-lite"/>
    </source>
</evidence>
<accession>A0AA48LAB1</accession>
<sequence>MRIHELLEAVIDYVVVEGVLGADPLVVQKHLVTLDPKVDDAYFAHLWPHIASHKLVQVVVAEHALTDPNPFPTPEGTDLLTFLGEDDGADPPVKTADLRALTERYPDRVRMRCVDDEVYYRLTGSRQRIPRITPMIFTYLQLSARSREKGISALELGPLTQTNQKSVFHYIRVLVQLGLCAKIPASLHGANTSILVFRKFLDQNPNYRAHMRKSSQEPEVKEEHKEEDGEDAAVPEEDGEVENLGFNFAPFSEMELGAGHIPRERLIRVLDHPGLKNHLLGNHHLLQVLGWPTQGYKNRHRRQLQRHIALMVDEGIVEYVDIGNALRACLRLTKFNPDYVPPAKVEEIQVIEEVPMIATEYAESFHFHGGAIATASLESQVINSIHRSGPQGRTLQDLYVSLSGIFRRTLEHIINRIDLVFLAPHLKHKAIRCVIESVQRERRLRLFSIDNYVRHMAHLGIVVTPPPIPPAAGHWADVSFRKFIENGTQLNKAIETLSAGIIPVGSAYSGGAGRKRGPRKSATVSESPAPALGKRKPRASTRSRAAAAEDDEEAAPEQEGESERAASPAPVPKKKQKREAPPRQPKYDNDVQERGRPRKYVYVVNEDGTRNRMILGDLKLTPALPPLLIYVKEAGVLCLPPKGYSGVGEPPTLTEEAIAAGLSPEHYGPAKRGKGKAKPKGKAPPKGKKRKAGEGEDEGEDEGEEGEVLAEGIPAEDETGPSKRPRRKAAMRKSLAELPPDFEPEEGAEIDELIAEQDAIDPDAMEIAVGLVREPKSVHVGVGPSAEADAAVAGALLDVAMASEPAGIATGPTETIEVPSASDQTAVSTAVTIDVTVSQAAVPAPQAKSPPKPRRGKKALIHAADKSVAVEAETAKGPRRSTRASRAAAATPPNAIDVDALSGQEPAPAFAGPQGAAFAAETAELPAAITPAPDGEGPELTEAQATPTGPLNPAAPAGVDIATPAARIEATPDLVAVDEHERKPQPVGRLTRVDVATLRRIQELLQCLIDSGGVMTDNKLYHEHKDWVNKWAGTDHPFAPVVPAGMDRKVFKRVLGILVNDGRIKERITNMPTTTGRWVKQTIVFADGTPEVAVSTYIHSLANTVGSQPSTPQPVARSRVALQYSMYKKPSRASILSAADLDDKTESPSKAPLTQREAFLSEPGMGAHLYGYLTGRNLRTKALHKAILKVLSSEAAHVDAPSLVSMTPRLFAMPLVFEELHIRDWLRIVRVEKWDEELYQWTQVPGNLDIRLKDLPQDIAERANMSGRSWHNAKVNSVRTLFSMLSFLQILTPLQPCDEGVATVRLDEVNGDHPRTYERAPDATAAPYFILHDVAPVYHVANASLPLLGFMPAHDEEQAEKLWGMIKDAAHQANTPHLTRIDVPAFPFAPVVTGVLDMTVNLSAALLSKRRWKDELKLLDGQRRALNATIDNRGVRTVKTKEEVAKLAYDLAITPSDVETYLARRGRLMAAGERPIRPATPRATTTYTRSERNIEKAAIREELANRIRAARQVYEQRVQSAAAKVGVEVTQELLDYIVRNRPMTRLGEITSDQELVTIMESFVRVKNGFQLPPRRNPGLTRASTNHIKPSRSRGRPPKPKDYKPMVLPKVEKEKGRRYRHHWTKEEEELILDCEAVIRARARGTQQRGRAAMKEIFPMIGDQVLRAKVKKLLEPPGKAAYYQRLEDAVANILDEFKGSDVLPDPNPGSITHFNLKLYVDFVRTKINKALLRLPVSSAPPPGKGKAPELPSDSKELIKSYEWEYLKATNTSFDQILDIPGSEESKLHNISLASVVEEEPRACQQPDSAVDRTTSIIRAAIKMVVSTPNAVYNMQAASQLLSNYYKDEYEPQIAALVNEGMLNKNINSMKTPGRMYGYANGWLYTAEGFVPPEVPSQVRGMQARLEEGEMTWPLVGHPGDLATFMQMVSNHELDIDINADEVPALGMERLAYNTRSLTDASFEWDMRVKRIGGSMDAVRFPSPPAPLEIPPLTPWLVKPGPQEHVQRVMDAIVAASADGITAGGLKLETGLSVSQIDGAFAALAAEDNPRIFWAGYDNAHVVAREFWGGWTTRIKPGDKFFGPDQCPRVECVARRWVDIWGDVIPLEWDRCMKAVLGQLIVRPGLTEHDLRQRLATVLDRMELSDVLQALVAAGWVKRRTGLPSSRLVPPVHATDAWEARAIVITTAEHLWV</sequence>
<feature type="compositionally biased region" description="Basic residues" evidence="6">
    <location>
        <begin position="1588"/>
        <end position="1597"/>
    </location>
</feature>
<feature type="compositionally biased region" description="Basic residues" evidence="6">
    <location>
        <begin position="669"/>
        <end position="691"/>
    </location>
</feature>
<dbReference type="Proteomes" id="UP001233271">
    <property type="component" value="Chromosome 7b"/>
</dbReference>
<dbReference type="GO" id="GO:0005634">
    <property type="term" value="C:nucleus"/>
    <property type="evidence" value="ECO:0007669"/>
    <property type="project" value="UniProtKB-SubCell"/>
</dbReference>
<dbReference type="InterPro" id="IPR044210">
    <property type="entry name" value="Tfc3-like"/>
</dbReference>
<dbReference type="PANTHER" id="PTHR15180">
    <property type="entry name" value="GENERAL TRANSCRIPTION FACTOR 3C POLYPEPTIDE 1"/>
    <property type="match status" value="1"/>
</dbReference>
<keyword evidence="3" id="KW-0238">DNA-binding</keyword>
<evidence type="ECO:0000259" key="7">
    <source>
        <dbReference type="Pfam" id="PF04182"/>
    </source>
</evidence>
<dbReference type="InterPro" id="IPR046488">
    <property type="entry name" value="Sfc3/Tfc3_C"/>
</dbReference>
<gene>
    <name evidence="9" type="ORF">CcaverHIS019_0704050</name>
</gene>
<keyword evidence="5" id="KW-0539">Nucleus</keyword>
<dbReference type="KEGG" id="ccac:CcaHIS019_0704050"/>
<dbReference type="GeneID" id="85498694"/>
<feature type="compositionally biased region" description="Basic and acidic residues" evidence="6">
    <location>
        <begin position="214"/>
        <end position="227"/>
    </location>
</feature>
<feature type="region of interest" description="Disordered" evidence="6">
    <location>
        <begin position="507"/>
        <end position="595"/>
    </location>
</feature>
<dbReference type="RefSeq" id="XP_060460089.1">
    <property type="nucleotide sequence ID" value="XM_060603835.1"/>
</dbReference>
<feature type="compositionally biased region" description="Basic residues" evidence="6">
    <location>
        <begin position="851"/>
        <end position="860"/>
    </location>
</feature>
<organism evidence="9 10">
    <name type="scientific">Cutaneotrichosporon cavernicola</name>
    <dbReference type="NCBI Taxonomy" id="279322"/>
    <lineage>
        <taxon>Eukaryota</taxon>
        <taxon>Fungi</taxon>
        <taxon>Dikarya</taxon>
        <taxon>Basidiomycota</taxon>
        <taxon>Agaricomycotina</taxon>
        <taxon>Tremellomycetes</taxon>
        <taxon>Trichosporonales</taxon>
        <taxon>Trichosporonaceae</taxon>
        <taxon>Cutaneotrichosporon</taxon>
    </lineage>
</organism>
<dbReference type="InterPro" id="IPR007309">
    <property type="entry name" value="TFIIIC_Bblock-bd"/>
</dbReference>
<dbReference type="GO" id="GO:0042791">
    <property type="term" value="P:5S class rRNA transcription by RNA polymerase III"/>
    <property type="evidence" value="ECO:0007669"/>
    <property type="project" value="TreeGrafter"/>
</dbReference>
<feature type="region of interest" description="Disordered" evidence="6">
    <location>
        <begin position="661"/>
        <end position="744"/>
    </location>
</feature>